<dbReference type="AlphaFoldDB" id="A0A0K2US88"/>
<reference evidence="1" key="1">
    <citation type="submission" date="2014-05" db="EMBL/GenBank/DDBJ databases">
        <authorList>
            <person name="Chronopoulou M."/>
        </authorList>
    </citation>
    <scope>NUCLEOTIDE SEQUENCE</scope>
    <source>
        <tissue evidence="1">Whole organism</tissue>
    </source>
</reference>
<dbReference type="EMBL" id="HACA01023772">
    <property type="protein sequence ID" value="CDW41133.1"/>
    <property type="molecule type" value="Transcribed_RNA"/>
</dbReference>
<sequence>SYTSSNKSFEAYRKVSAFTSNRVRHVQNIFNLKVNFKYTICGLRSGLPVSSSSRGRGAGSFSFLPYKENKSVYPFLDSIYS</sequence>
<proteinExistence type="predicted"/>
<protein>
    <submittedName>
        <fullName evidence="1">Uncharacterized protein</fullName>
    </submittedName>
</protein>
<accession>A0A0K2US88</accession>
<evidence type="ECO:0000313" key="1">
    <source>
        <dbReference type="EMBL" id="CDW41133.1"/>
    </source>
</evidence>
<feature type="non-terminal residue" evidence="1">
    <location>
        <position position="1"/>
    </location>
</feature>
<name>A0A0K2US88_LEPSM</name>
<organism evidence="1">
    <name type="scientific">Lepeophtheirus salmonis</name>
    <name type="common">Salmon louse</name>
    <name type="synonym">Caligus salmonis</name>
    <dbReference type="NCBI Taxonomy" id="72036"/>
    <lineage>
        <taxon>Eukaryota</taxon>
        <taxon>Metazoa</taxon>
        <taxon>Ecdysozoa</taxon>
        <taxon>Arthropoda</taxon>
        <taxon>Crustacea</taxon>
        <taxon>Multicrustacea</taxon>
        <taxon>Hexanauplia</taxon>
        <taxon>Copepoda</taxon>
        <taxon>Siphonostomatoida</taxon>
        <taxon>Caligidae</taxon>
        <taxon>Lepeophtheirus</taxon>
    </lineage>
</organism>